<dbReference type="InterPro" id="IPR003615">
    <property type="entry name" value="HNH_nuc"/>
</dbReference>
<feature type="compositionally biased region" description="Acidic residues" evidence="2">
    <location>
        <begin position="1181"/>
        <end position="1195"/>
    </location>
</feature>
<feature type="compositionally biased region" description="Polar residues" evidence="2">
    <location>
        <begin position="332"/>
        <end position="357"/>
    </location>
</feature>
<dbReference type="SMART" id="SM00993">
    <property type="entry name" value="YL1_C"/>
    <property type="match status" value="1"/>
</dbReference>
<feature type="region of interest" description="Disordered" evidence="2">
    <location>
        <begin position="710"/>
        <end position="787"/>
    </location>
</feature>
<feature type="region of interest" description="Disordered" evidence="2">
    <location>
        <begin position="274"/>
        <end position="612"/>
    </location>
</feature>
<feature type="compositionally biased region" description="Polar residues" evidence="2">
    <location>
        <begin position="455"/>
        <end position="464"/>
    </location>
</feature>
<feature type="compositionally biased region" description="Basic and acidic residues" evidence="2">
    <location>
        <begin position="522"/>
        <end position="536"/>
    </location>
</feature>
<protein>
    <submittedName>
        <fullName evidence="3">Signal transducer</fullName>
    </submittedName>
</protein>
<feature type="region of interest" description="Disordered" evidence="2">
    <location>
        <begin position="1181"/>
        <end position="1205"/>
    </location>
</feature>
<feature type="compositionally biased region" description="Pro residues" evidence="2">
    <location>
        <begin position="751"/>
        <end position="765"/>
    </location>
</feature>
<comment type="caution">
    <text evidence="3">The sequence shown here is derived from an EMBL/GenBank/DDBJ whole genome shotgun (WGS) entry which is preliminary data.</text>
</comment>
<organism evidence="3 4">
    <name type="scientific">Aspergillus terreus</name>
    <dbReference type="NCBI Taxonomy" id="33178"/>
    <lineage>
        <taxon>Eukaryota</taxon>
        <taxon>Fungi</taxon>
        <taxon>Dikarya</taxon>
        <taxon>Ascomycota</taxon>
        <taxon>Pezizomycotina</taxon>
        <taxon>Eurotiomycetes</taxon>
        <taxon>Eurotiomycetidae</taxon>
        <taxon>Eurotiales</taxon>
        <taxon>Aspergillaceae</taxon>
        <taxon>Aspergillus</taxon>
        <taxon>Aspergillus subgen. Circumdati</taxon>
    </lineage>
</organism>
<dbReference type="OrthoDB" id="3942062at2759"/>
<feature type="compositionally biased region" description="Acidic residues" evidence="2">
    <location>
        <begin position="53"/>
        <end position="84"/>
    </location>
</feature>
<feature type="compositionally biased region" description="Basic and acidic residues" evidence="2">
    <location>
        <begin position="580"/>
        <end position="596"/>
    </location>
</feature>
<feature type="compositionally biased region" description="Basic and acidic residues" evidence="2">
    <location>
        <begin position="99"/>
        <end position="118"/>
    </location>
</feature>
<feature type="compositionally biased region" description="Low complexity" evidence="2">
    <location>
        <begin position="368"/>
        <end position="380"/>
    </location>
</feature>
<feature type="compositionally biased region" description="Low complexity" evidence="2">
    <location>
        <begin position="131"/>
        <end position="142"/>
    </location>
</feature>
<sequence>MADGHETPTSTEDEGPIESLIQGRAKRATAGRHMSALLDAEADDDLALLFEEVDDDNEFAVDVEEEGGEEDDMGMDSSDDDDDQGPNARADDYEGEQQIQKEERAERKKRRAQQDLRYKIASKKVKIDPTAVSAPSAVPAASRPKKKSERISWIPTPEEGPTRSSSRRQTMQNKELTHARLKDSEEKRIRLIATMEEAAKRKAQFKPKEMTQAERLAEAERVERLNSKSLNRWEEMEKRKAEERKAKIEALQNRRLEGPVMSYWSGIATWTNGRLTRIGKVDVVPKPEKEENARKKSKKADREEKNAPEQKPAPDAATGTTAQSTSPPPNPQTLTDSLKSTEEASTQSKDQVQQNSEAPEEGSKPENTTGTAEATTATPAPDQPSTPAPDAAGKEATTKPDSGETVGEESVAETPSAVDNEPPKGEKPSSPVAEDVSEGTPKDSTPITPADASKNEATAPSSEQPAKEPTPMEIAKEPTPTSAAAPPIAEVPSEAKKETDEGTKDPVLEPMTAAPPSQQETSESKEKIDEGTKEPSPKSQQPAPSTQAETTTPSTSTVADAAAPNTQLSDQLKSTQQAIEKSDVHTDQPGVPKEEELQPQVPQPPPVIEQTGRNLTVLENFDEKTAQSREFSIYFNAKKPPRLTKISSSLCVITSLPSRYRDPETSLPFANAYAYHQIREAVAQKYTWSGMLGCYVGPAGVAAKGVPARFLDPNAPPEPKESEKKDCSGTEASKTEKEKKDSEKKDSAPAAPAPAPASAPAPATTPTPASASTPVPGGTSNRNLLRYPTPTTQFLTSLSRHQSPGPMDASTINKAITAECDQSGRRDLLTELRDLLELPEVTPVAWACLWFADLSRLRDMISMARKPPGRAALRLALESLGPDFVKTWLDRAVPRCQSTSVLSATFAEGGSCSSMSSATCVGAAERASSEGKVNEKRKFGEAFGGDEVEEEDGEEYEEGEVEEGEEGEEEGEGEEAEPEEEDEGYIYDGRKEIQECFERDKRCCAVTRVAWRLEVAHIVPSIGTTTPASATFWDTLALFWHEDTVRNWAWEVNAPRPCANRMCMASHVHDAWKQARFTLKPTSLVVGRDVSVTFYWLNCKIPPSKVDLLERPTLADTRVDEGPDSLKFWENVDDEKICSGGEFDILTSDPDRHPLPSWGLLEMQWFLQRIVAFSGLAHLLEEDESDDDDDEEEKEEYTRSPVPVW</sequence>
<dbReference type="InterPro" id="IPR046757">
    <property type="entry name" value="YL1_N"/>
</dbReference>
<reference evidence="3 4" key="1">
    <citation type="submission" date="2020-01" db="EMBL/GenBank/DDBJ databases">
        <title>Aspergillus terreus IFO 6365 whole genome shotgun sequence.</title>
        <authorList>
            <person name="Kanamasa S."/>
            <person name="Takahashi H."/>
        </authorList>
    </citation>
    <scope>NUCLEOTIDE SEQUENCE [LARGE SCALE GENOMIC DNA]</scope>
    <source>
        <strain evidence="3 4">IFO 6365</strain>
    </source>
</reference>
<accession>A0A5M3Z6Q2</accession>
<name>A0A5M3Z6Q2_ASPTE</name>
<feature type="region of interest" description="Disordered" evidence="2">
    <location>
        <begin position="53"/>
        <end position="184"/>
    </location>
</feature>
<dbReference type="PANTHER" id="PTHR13275">
    <property type="entry name" value="YL-1 PROTEIN TRANSCRIPTION FACTOR-LIKE 1"/>
    <property type="match status" value="1"/>
</dbReference>
<keyword evidence="4" id="KW-1185">Reference proteome</keyword>
<dbReference type="VEuPathDB" id="FungiDB:ATEG_06749"/>
<evidence type="ECO:0000313" key="4">
    <source>
        <dbReference type="Proteomes" id="UP000452235"/>
    </source>
</evidence>
<comment type="similarity">
    <text evidence="1">Belongs to the VPS72/YL1 family.</text>
</comment>
<dbReference type="Pfam" id="PF05764">
    <property type="entry name" value="YL1"/>
    <property type="match status" value="1"/>
</dbReference>
<feature type="compositionally biased region" description="Basic and acidic residues" evidence="2">
    <location>
        <begin position="718"/>
        <end position="747"/>
    </location>
</feature>
<gene>
    <name evidence="3" type="ORF">ATEIFO6365_0008048900</name>
</gene>
<feature type="compositionally biased region" description="Basic and acidic residues" evidence="2">
    <location>
        <begin position="279"/>
        <end position="308"/>
    </location>
</feature>
<feature type="compositionally biased region" description="Polar residues" evidence="2">
    <location>
        <begin position="778"/>
        <end position="787"/>
    </location>
</feature>
<feature type="compositionally biased region" description="Polar residues" evidence="2">
    <location>
        <begin position="565"/>
        <end position="579"/>
    </location>
</feature>
<feature type="region of interest" description="Disordered" evidence="2">
    <location>
        <begin position="935"/>
        <end position="985"/>
    </location>
</feature>
<dbReference type="Proteomes" id="UP000452235">
    <property type="component" value="Unassembled WGS sequence"/>
</dbReference>
<feature type="compositionally biased region" description="Basic and acidic residues" evidence="2">
    <location>
        <begin position="392"/>
        <end position="402"/>
    </location>
</feature>
<dbReference type="AlphaFoldDB" id="A0A5M3Z6Q2"/>
<dbReference type="Pfam" id="PF13391">
    <property type="entry name" value="HNH_2"/>
    <property type="match status" value="1"/>
</dbReference>
<evidence type="ECO:0000313" key="3">
    <source>
        <dbReference type="EMBL" id="GFF18545.1"/>
    </source>
</evidence>
<dbReference type="InterPro" id="IPR013272">
    <property type="entry name" value="Vps72/YL1_C"/>
</dbReference>
<evidence type="ECO:0000256" key="1">
    <source>
        <dbReference type="ARBA" id="ARBA00006832"/>
    </source>
</evidence>
<feature type="compositionally biased region" description="Basic and acidic residues" evidence="2">
    <location>
        <begin position="175"/>
        <end position="184"/>
    </location>
</feature>
<dbReference type="GO" id="GO:0005634">
    <property type="term" value="C:nucleus"/>
    <property type="evidence" value="ECO:0007669"/>
    <property type="project" value="TreeGrafter"/>
</dbReference>
<dbReference type="PANTHER" id="PTHR13275:SF4">
    <property type="entry name" value="VACUOLAR PROTEIN SORTING-ASSOCIATED PROTEIN 72 HOMOLOG"/>
    <property type="match status" value="1"/>
</dbReference>
<dbReference type="VEuPathDB" id="FungiDB:ATEG_06750"/>
<feature type="compositionally biased region" description="Acidic residues" evidence="2">
    <location>
        <begin position="944"/>
        <end position="985"/>
    </location>
</feature>
<feature type="compositionally biased region" description="Basic and acidic residues" evidence="2">
    <location>
        <begin position="493"/>
        <end position="507"/>
    </location>
</feature>
<feature type="compositionally biased region" description="Low complexity" evidence="2">
    <location>
        <begin position="540"/>
        <end position="564"/>
    </location>
</feature>
<dbReference type="Pfam" id="PF08265">
    <property type="entry name" value="YL1_C"/>
    <property type="match status" value="1"/>
</dbReference>
<dbReference type="EMBL" id="BLJY01000008">
    <property type="protein sequence ID" value="GFF18545.1"/>
    <property type="molecule type" value="Genomic_DNA"/>
</dbReference>
<feature type="compositionally biased region" description="Low complexity" evidence="2">
    <location>
        <begin position="478"/>
        <end position="488"/>
    </location>
</feature>
<feature type="compositionally biased region" description="Polar residues" evidence="2">
    <location>
        <begin position="162"/>
        <end position="174"/>
    </location>
</feature>
<proteinExistence type="inferred from homology"/>
<evidence type="ECO:0000256" key="2">
    <source>
        <dbReference type="SAM" id="MobiDB-lite"/>
    </source>
</evidence>